<evidence type="ECO:0000256" key="4">
    <source>
        <dbReference type="ARBA" id="ARBA00008426"/>
    </source>
</evidence>
<name>A0AAE3EYB5_9FLAO</name>
<dbReference type="PANTHER" id="PTHR10683:SF31">
    <property type="entry name" value="TRANSALDOLASE"/>
    <property type="match status" value="1"/>
</dbReference>
<dbReference type="Pfam" id="PF00923">
    <property type="entry name" value="TAL_FSA"/>
    <property type="match status" value="1"/>
</dbReference>
<dbReference type="Proteomes" id="UP001200642">
    <property type="component" value="Unassembled WGS sequence"/>
</dbReference>
<dbReference type="RefSeq" id="WP_317903680.1">
    <property type="nucleotide sequence ID" value="NZ_JAIRBC010000035.1"/>
</dbReference>
<dbReference type="InterPro" id="IPR004732">
    <property type="entry name" value="Transaldolase_2"/>
</dbReference>
<dbReference type="CDD" id="cd00955">
    <property type="entry name" value="Transaldolase_like"/>
    <property type="match status" value="1"/>
</dbReference>
<comment type="catalytic activity">
    <reaction evidence="10">
        <text>D-sedoheptulose 7-phosphate + D-glyceraldehyde 3-phosphate = D-erythrose 4-phosphate + beta-D-fructose 6-phosphate</text>
        <dbReference type="Rhea" id="RHEA:17053"/>
        <dbReference type="ChEBI" id="CHEBI:16897"/>
        <dbReference type="ChEBI" id="CHEBI:57483"/>
        <dbReference type="ChEBI" id="CHEBI:57634"/>
        <dbReference type="ChEBI" id="CHEBI:59776"/>
        <dbReference type="EC" id="2.2.1.2"/>
    </reaction>
</comment>
<evidence type="ECO:0000256" key="8">
    <source>
        <dbReference type="ARBA" id="ARBA00023126"/>
    </source>
</evidence>
<evidence type="ECO:0000256" key="10">
    <source>
        <dbReference type="HAMAP-Rule" id="MF_00493"/>
    </source>
</evidence>
<proteinExistence type="inferred from homology"/>
<keyword evidence="12" id="KW-1185">Reference proteome</keyword>
<dbReference type="GO" id="GO:0004801">
    <property type="term" value="F:transaldolase activity"/>
    <property type="evidence" value="ECO:0007669"/>
    <property type="project" value="UniProtKB-UniRule"/>
</dbReference>
<dbReference type="NCBIfam" id="NF002881">
    <property type="entry name" value="PRK03343.1"/>
    <property type="match status" value="1"/>
</dbReference>
<comment type="subcellular location">
    <subcellularLocation>
        <location evidence="2 10">Cytoplasm</location>
    </subcellularLocation>
</comment>
<protein>
    <recommendedName>
        <fullName evidence="5 10">Transaldolase</fullName>
        <ecNumber evidence="5 10">2.2.1.2</ecNumber>
    </recommendedName>
</protein>
<dbReference type="PIRSF" id="PIRSF036915">
    <property type="entry name" value="Trnald_Bac_Plnt"/>
    <property type="match status" value="1"/>
</dbReference>
<feature type="active site" description="Schiff-base intermediate with substrate" evidence="10">
    <location>
        <position position="139"/>
    </location>
</feature>
<keyword evidence="6 10" id="KW-0963">Cytoplasm</keyword>
<comment type="caution">
    <text evidence="11">The sequence shown here is derived from an EMBL/GenBank/DDBJ whole genome shotgun (WGS) entry which is preliminary data.</text>
</comment>
<evidence type="ECO:0000313" key="12">
    <source>
        <dbReference type="Proteomes" id="UP001200642"/>
    </source>
</evidence>
<evidence type="ECO:0000256" key="6">
    <source>
        <dbReference type="ARBA" id="ARBA00022490"/>
    </source>
</evidence>
<dbReference type="InterPro" id="IPR001585">
    <property type="entry name" value="TAL/FSA"/>
</dbReference>
<dbReference type="InterPro" id="IPR013785">
    <property type="entry name" value="Aldolase_TIM"/>
</dbReference>
<evidence type="ECO:0000256" key="1">
    <source>
        <dbReference type="ARBA" id="ARBA00003518"/>
    </source>
</evidence>
<dbReference type="GO" id="GO:0005737">
    <property type="term" value="C:cytoplasm"/>
    <property type="evidence" value="ECO:0007669"/>
    <property type="project" value="UniProtKB-SubCell"/>
</dbReference>
<evidence type="ECO:0000313" key="11">
    <source>
        <dbReference type="EMBL" id="MCG2462543.1"/>
    </source>
</evidence>
<dbReference type="EC" id="2.2.1.2" evidence="5 10"/>
<dbReference type="PANTHER" id="PTHR10683">
    <property type="entry name" value="TRANSALDOLASE"/>
    <property type="match status" value="1"/>
</dbReference>
<dbReference type="SUPFAM" id="SSF51569">
    <property type="entry name" value="Aldolase"/>
    <property type="match status" value="1"/>
</dbReference>
<dbReference type="HAMAP" id="MF_00493">
    <property type="entry name" value="Transaldolase_2"/>
    <property type="match status" value="1"/>
</dbReference>
<evidence type="ECO:0000256" key="2">
    <source>
        <dbReference type="ARBA" id="ARBA00004496"/>
    </source>
</evidence>
<evidence type="ECO:0000256" key="3">
    <source>
        <dbReference type="ARBA" id="ARBA00004857"/>
    </source>
</evidence>
<dbReference type="AlphaFoldDB" id="A0AAE3EYB5"/>
<dbReference type="GO" id="GO:0006098">
    <property type="term" value="P:pentose-phosphate shunt"/>
    <property type="evidence" value="ECO:0007669"/>
    <property type="project" value="UniProtKB-UniRule"/>
</dbReference>
<keyword evidence="7 10" id="KW-0808">Transferase</keyword>
<evidence type="ECO:0000256" key="7">
    <source>
        <dbReference type="ARBA" id="ARBA00022679"/>
    </source>
</evidence>
<evidence type="ECO:0000256" key="9">
    <source>
        <dbReference type="ARBA" id="ARBA00023270"/>
    </source>
</evidence>
<dbReference type="NCBIfam" id="TIGR00876">
    <property type="entry name" value="tal_mycobact"/>
    <property type="match status" value="1"/>
</dbReference>
<dbReference type="EMBL" id="JAIRBC010000035">
    <property type="protein sequence ID" value="MCG2462543.1"/>
    <property type="molecule type" value="Genomic_DNA"/>
</dbReference>
<comment type="function">
    <text evidence="1 10">Transaldolase is important for the balance of metabolites in the pentose-phosphate pathway.</text>
</comment>
<sequence>MNRLLEIQNHGQSIWLDLLDRKIMDTGELQRLIDEDGLRGLTSNPAIFEKAISKSTDYDNDIDHLAKQEDNIEAIFFDLAIKDIQRAADLFKPVYDKTKGEDGFVSLEVSPFLARDTEGTIKQARELWEKVDRKNVMIKIPSTKEGLPAIRKCISEGININITLLFGLPRYKEVTEAYLGGLEDRLMANKPIGNIASVASFFLSRIDVMIDPILTEKGINDLKGEVAIASAKKAYSIYQEVFTNDSFKALEVKGARPQRVLWASTSAKDPAFSDVKYVEALIGQKTINTLPVDTIDAFRDHGQAANTLTKNLDHATQILKRLRESGIDLDQITQKLEDEGIKKFNAAFDALLKVIDTQRKKSNAKA</sequence>
<comment type="similarity">
    <text evidence="4 10">Belongs to the transaldolase family. Type 2 subfamily.</text>
</comment>
<reference evidence="11" key="1">
    <citation type="submission" date="2023-02" db="EMBL/GenBank/DDBJ databases">
        <title>Genome of Flavobacteriaceae gen. nov. sp. strain F89.</title>
        <authorList>
            <person name="Wang Y."/>
        </authorList>
    </citation>
    <scope>NUCLEOTIDE SEQUENCE</scope>
    <source>
        <strain evidence="11">F89</strain>
    </source>
</reference>
<evidence type="ECO:0000256" key="5">
    <source>
        <dbReference type="ARBA" id="ARBA00013151"/>
    </source>
</evidence>
<keyword evidence="9 10" id="KW-0704">Schiff base</keyword>
<dbReference type="GO" id="GO:0005975">
    <property type="term" value="P:carbohydrate metabolic process"/>
    <property type="evidence" value="ECO:0007669"/>
    <property type="project" value="InterPro"/>
</dbReference>
<dbReference type="Gene3D" id="3.20.20.70">
    <property type="entry name" value="Aldolase class I"/>
    <property type="match status" value="1"/>
</dbReference>
<organism evidence="11 12">
    <name type="scientific">Cerina litoralis</name>
    <dbReference type="NCBI Taxonomy" id="2874477"/>
    <lineage>
        <taxon>Bacteria</taxon>
        <taxon>Pseudomonadati</taxon>
        <taxon>Bacteroidota</taxon>
        <taxon>Flavobacteriia</taxon>
        <taxon>Flavobacteriales</taxon>
        <taxon>Flavobacteriaceae</taxon>
        <taxon>Cerina</taxon>
    </lineage>
</organism>
<accession>A0AAE3EYB5</accession>
<gene>
    <name evidence="10 11" type="primary">tal</name>
    <name evidence="11" type="ORF">K8352_17410</name>
</gene>
<keyword evidence="8 10" id="KW-0570">Pentose shunt</keyword>
<comment type="pathway">
    <text evidence="3 10">Carbohydrate degradation; pentose phosphate pathway; D-glyceraldehyde 3-phosphate and beta-D-fructose 6-phosphate from D-ribose 5-phosphate and D-xylulose 5-phosphate (non-oxidative stage): step 2/3.</text>
</comment>